<feature type="domain" description="Amidohydrolase-related" evidence="2">
    <location>
        <begin position="44"/>
        <end position="316"/>
    </location>
</feature>
<dbReference type="Gene3D" id="3.20.20.140">
    <property type="entry name" value="Metal-dependent hydrolases"/>
    <property type="match status" value="1"/>
</dbReference>
<dbReference type="PANTHER" id="PTHR43569:SF2">
    <property type="entry name" value="AMIDOHYDROLASE-RELATED DOMAIN-CONTAINING PROTEIN"/>
    <property type="match status" value="1"/>
</dbReference>
<comment type="similarity">
    <text evidence="1">Belongs to the metallo-dependent hydrolases superfamily.</text>
</comment>
<sequence length="320" mass="35407">MSPSWNRRDFLSVAGTASFLGPALTLGPLSSPLAAAASEPSLIVDTHTHFYDPTRPGGVPWPGKTNKTLYRKVLPDDFRKVAQPHGVRGTIVVEASPWLEDNQWILDLAKDDPWLLGCVGNLAIADADFPQHLQRFARQPRFRGIRIKTSDLPGPDTPARSTDNLQRLADQNLSLDVNGGPPLLPGVLRLAKKIPTLRIVIDHLPFDPPVEPTARADFDKLLAETAAQPNVYAKVSHVLRKRGGEVSLDLADYRPQLDMLWRLFGADRVIYGSNWPVSDLLGSYAQVFGLMQSYVAERGAVDAEKYFWKNAKAAYRWPAS</sequence>
<dbReference type="SUPFAM" id="SSF51556">
    <property type="entry name" value="Metallo-dependent hydrolases"/>
    <property type="match status" value="1"/>
</dbReference>
<dbReference type="RefSeq" id="WP_145050365.1">
    <property type="nucleotide sequence ID" value="NZ_CP036433.1"/>
</dbReference>
<keyword evidence="4" id="KW-1185">Reference proteome</keyword>
<dbReference type="OrthoDB" id="5450317at2"/>
<dbReference type="KEGG" id="lcre:Pla8534_12820"/>
<evidence type="ECO:0000256" key="1">
    <source>
        <dbReference type="ARBA" id="ARBA00038310"/>
    </source>
</evidence>
<organism evidence="3 4">
    <name type="scientific">Lignipirellula cremea</name>
    <dbReference type="NCBI Taxonomy" id="2528010"/>
    <lineage>
        <taxon>Bacteria</taxon>
        <taxon>Pseudomonadati</taxon>
        <taxon>Planctomycetota</taxon>
        <taxon>Planctomycetia</taxon>
        <taxon>Pirellulales</taxon>
        <taxon>Pirellulaceae</taxon>
        <taxon>Lignipirellula</taxon>
    </lineage>
</organism>
<dbReference type="PROSITE" id="PS51318">
    <property type="entry name" value="TAT"/>
    <property type="match status" value="1"/>
</dbReference>
<keyword evidence="3" id="KW-0378">Hydrolase</keyword>
<proteinExistence type="inferred from homology"/>
<accession>A0A518DNT2</accession>
<evidence type="ECO:0000313" key="3">
    <source>
        <dbReference type="EMBL" id="QDU93502.1"/>
    </source>
</evidence>
<dbReference type="EMBL" id="CP036433">
    <property type="protein sequence ID" value="QDU93502.1"/>
    <property type="molecule type" value="Genomic_DNA"/>
</dbReference>
<reference evidence="3 4" key="1">
    <citation type="submission" date="2019-02" db="EMBL/GenBank/DDBJ databases">
        <title>Deep-cultivation of Planctomycetes and their phenomic and genomic characterization uncovers novel biology.</title>
        <authorList>
            <person name="Wiegand S."/>
            <person name="Jogler M."/>
            <person name="Boedeker C."/>
            <person name="Pinto D."/>
            <person name="Vollmers J."/>
            <person name="Rivas-Marin E."/>
            <person name="Kohn T."/>
            <person name="Peeters S.H."/>
            <person name="Heuer A."/>
            <person name="Rast P."/>
            <person name="Oberbeckmann S."/>
            <person name="Bunk B."/>
            <person name="Jeske O."/>
            <person name="Meyerdierks A."/>
            <person name="Storesund J.E."/>
            <person name="Kallscheuer N."/>
            <person name="Luecker S."/>
            <person name="Lage O.M."/>
            <person name="Pohl T."/>
            <person name="Merkel B.J."/>
            <person name="Hornburger P."/>
            <person name="Mueller R.-W."/>
            <person name="Bruemmer F."/>
            <person name="Labrenz M."/>
            <person name="Spormann A.M."/>
            <person name="Op den Camp H."/>
            <person name="Overmann J."/>
            <person name="Amann R."/>
            <person name="Jetten M.S.M."/>
            <person name="Mascher T."/>
            <person name="Medema M.H."/>
            <person name="Devos D.P."/>
            <person name="Kaster A.-K."/>
            <person name="Ovreas L."/>
            <person name="Rohde M."/>
            <person name="Galperin M.Y."/>
            <person name="Jogler C."/>
        </authorList>
    </citation>
    <scope>NUCLEOTIDE SEQUENCE [LARGE SCALE GENOMIC DNA]</scope>
    <source>
        <strain evidence="3 4">Pla85_3_4</strain>
    </source>
</reference>
<dbReference type="InterPro" id="IPR052350">
    <property type="entry name" value="Metallo-dep_Lactonases"/>
</dbReference>
<dbReference type="Pfam" id="PF04909">
    <property type="entry name" value="Amidohydro_2"/>
    <property type="match status" value="1"/>
</dbReference>
<evidence type="ECO:0000259" key="2">
    <source>
        <dbReference type="Pfam" id="PF04909"/>
    </source>
</evidence>
<protein>
    <submittedName>
        <fullName evidence="3">Amidohydrolase</fullName>
    </submittedName>
</protein>
<dbReference type="InterPro" id="IPR032466">
    <property type="entry name" value="Metal_Hydrolase"/>
</dbReference>
<dbReference type="GO" id="GO:0016787">
    <property type="term" value="F:hydrolase activity"/>
    <property type="evidence" value="ECO:0007669"/>
    <property type="project" value="UniProtKB-KW"/>
</dbReference>
<dbReference type="AlphaFoldDB" id="A0A518DNT2"/>
<dbReference type="InterPro" id="IPR006311">
    <property type="entry name" value="TAT_signal"/>
</dbReference>
<dbReference type="PANTHER" id="PTHR43569">
    <property type="entry name" value="AMIDOHYDROLASE"/>
    <property type="match status" value="1"/>
</dbReference>
<name>A0A518DNT2_9BACT</name>
<evidence type="ECO:0000313" key="4">
    <source>
        <dbReference type="Proteomes" id="UP000317648"/>
    </source>
</evidence>
<dbReference type="Proteomes" id="UP000317648">
    <property type="component" value="Chromosome"/>
</dbReference>
<dbReference type="InterPro" id="IPR006680">
    <property type="entry name" value="Amidohydro-rel"/>
</dbReference>
<gene>
    <name evidence="3" type="ORF">Pla8534_12820</name>
</gene>